<feature type="domain" description="DesT tetracyclin repressor-like C-terminal" evidence="3">
    <location>
        <begin position="11"/>
        <end position="103"/>
    </location>
</feature>
<name>A0ABP9RDL9_9PSEU</name>
<sequence length="138" mass="15472">MTASNSQGLARLRDALDRHFAFIEDNSEEFLRLMHNRSSSDPRTRAMVDDVRWLDATSLLHAFEAPEPVHPVLRTSIRGWVGYLDEIALDHLRHRELTRDDLVGLATAALVSCLRAARSLDPRIDADPGAISLPIHQA</sequence>
<dbReference type="RefSeq" id="WP_185063261.1">
    <property type="nucleotide sequence ID" value="NZ_BAABJP010000064.1"/>
</dbReference>
<evidence type="ECO:0000313" key="4">
    <source>
        <dbReference type="EMBL" id="GAA5175230.1"/>
    </source>
</evidence>
<dbReference type="Pfam" id="PF21943">
    <property type="entry name" value="TetR_C_46"/>
    <property type="match status" value="1"/>
</dbReference>
<keyword evidence="2" id="KW-0804">Transcription</keyword>
<evidence type="ECO:0000256" key="1">
    <source>
        <dbReference type="ARBA" id="ARBA00023015"/>
    </source>
</evidence>
<dbReference type="EMBL" id="BAABJP010000064">
    <property type="protein sequence ID" value="GAA5175230.1"/>
    <property type="molecule type" value="Genomic_DNA"/>
</dbReference>
<gene>
    <name evidence="4" type="ORF">GCM10023321_80890</name>
</gene>
<evidence type="ECO:0000256" key="2">
    <source>
        <dbReference type="ARBA" id="ARBA00023163"/>
    </source>
</evidence>
<keyword evidence="5" id="KW-1185">Reference proteome</keyword>
<evidence type="ECO:0000313" key="5">
    <source>
        <dbReference type="Proteomes" id="UP001428817"/>
    </source>
</evidence>
<protein>
    <recommendedName>
        <fullName evidence="3">DesT tetracyclin repressor-like C-terminal domain-containing protein</fullName>
    </recommendedName>
</protein>
<dbReference type="Gene3D" id="1.10.357.10">
    <property type="entry name" value="Tetracycline Repressor, domain 2"/>
    <property type="match status" value="1"/>
</dbReference>
<proteinExistence type="predicted"/>
<reference evidence="5" key="1">
    <citation type="journal article" date="2019" name="Int. J. Syst. Evol. Microbiol.">
        <title>The Global Catalogue of Microorganisms (GCM) 10K type strain sequencing project: providing services to taxonomists for standard genome sequencing and annotation.</title>
        <authorList>
            <consortium name="The Broad Institute Genomics Platform"/>
            <consortium name="The Broad Institute Genome Sequencing Center for Infectious Disease"/>
            <person name="Wu L."/>
            <person name="Ma J."/>
        </authorList>
    </citation>
    <scope>NUCLEOTIDE SEQUENCE [LARGE SCALE GENOMIC DNA]</scope>
    <source>
        <strain evidence="5">JCM 18303</strain>
    </source>
</reference>
<keyword evidence="1" id="KW-0805">Transcription regulation</keyword>
<dbReference type="Proteomes" id="UP001428817">
    <property type="component" value="Unassembled WGS sequence"/>
</dbReference>
<organism evidence="4 5">
    <name type="scientific">Pseudonocardia eucalypti</name>
    <dbReference type="NCBI Taxonomy" id="648755"/>
    <lineage>
        <taxon>Bacteria</taxon>
        <taxon>Bacillati</taxon>
        <taxon>Actinomycetota</taxon>
        <taxon>Actinomycetes</taxon>
        <taxon>Pseudonocardiales</taxon>
        <taxon>Pseudonocardiaceae</taxon>
        <taxon>Pseudonocardia</taxon>
    </lineage>
</organism>
<comment type="caution">
    <text evidence="4">The sequence shown here is derived from an EMBL/GenBank/DDBJ whole genome shotgun (WGS) entry which is preliminary data.</text>
</comment>
<accession>A0ABP9RDL9</accession>
<dbReference type="InterPro" id="IPR054129">
    <property type="entry name" value="DesT_TetR_C"/>
</dbReference>
<evidence type="ECO:0000259" key="3">
    <source>
        <dbReference type="Pfam" id="PF21943"/>
    </source>
</evidence>